<evidence type="ECO:0000313" key="1">
    <source>
        <dbReference type="EMBL" id="MDP9974726.1"/>
    </source>
</evidence>
<evidence type="ECO:0000313" key="2">
    <source>
        <dbReference type="Proteomes" id="UP001224845"/>
    </source>
</evidence>
<name>A0AAW8EPD0_VARPD</name>
<organism evidence="1 2">
    <name type="scientific">Variovorax paradoxus</name>
    <dbReference type="NCBI Taxonomy" id="34073"/>
    <lineage>
        <taxon>Bacteria</taxon>
        <taxon>Pseudomonadati</taxon>
        <taxon>Pseudomonadota</taxon>
        <taxon>Betaproteobacteria</taxon>
        <taxon>Burkholderiales</taxon>
        <taxon>Comamonadaceae</taxon>
        <taxon>Variovorax</taxon>
    </lineage>
</organism>
<dbReference type="Proteomes" id="UP001224845">
    <property type="component" value="Unassembled WGS sequence"/>
</dbReference>
<sequence length="31" mass="3437">MQPTTLDSRCGKVRLRLKLTGEGDLNRGAHL</sequence>
<dbReference type="EMBL" id="JAUSRV010000019">
    <property type="protein sequence ID" value="MDP9974726.1"/>
    <property type="molecule type" value="Genomic_DNA"/>
</dbReference>
<gene>
    <name evidence="1" type="ORF">J2W39_005996</name>
</gene>
<reference evidence="1" key="1">
    <citation type="submission" date="2023-07" db="EMBL/GenBank/DDBJ databases">
        <title>Sorghum-associated microbial communities from plants grown in Nebraska, USA.</title>
        <authorList>
            <person name="Schachtman D."/>
        </authorList>
    </citation>
    <scope>NUCLEOTIDE SEQUENCE</scope>
    <source>
        <strain evidence="1">DS3315</strain>
    </source>
</reference>
<accession>A0AAW8EPD0</accession>
<proteinExistence type="predicted"/>
<protein>
    <submittedName>
        <fullName evidence="1">Uncharacterized protein</fullName>
    </submittedName>
</protein>
<dbReference type="AlphaFoldDB" id="A0AAW8EPD0"/>
<comment type="caution">
    <text evidence="1">The sequence shown here is derived from an EMBL/GenBank/DDBJ whole genome shotgun (WGS) entry which is preliminary data.</text>
</comment>